<evidence type="ECO:0000256" key="1">
    <source>
        <dbReference type="SAM" id="Phobius"/>
    </source>
</evidence>
<dbReference type="Gene3D" id="3.20.20.450">
    <property type="entry name" value="EAL domain"/>
    <property type="match status" value="1"/>
</dbReference>
<dbReference type="Gene3D" id="3.30.70.270">
    <property type="match status" value="1"/>
</dbReference>
<dbReference type="AlphaFoldDB" id="A0A1T3NWJ3"/>
<evidence type="ECO:0000259" key="3">
    <source>
        <dbReference type="PROSITE" id="PS50887"/>
    </source>
</evidence>
<keyword evidence="1" id="KW-0472">Membrane</keyword>
<name>A0A1T3NWJ3_9ACTN</name>
<feature type="transmembrane region" description="Helical" evidence="1">
    <location>
        <begin position="54"/>
        <end position="71"/>
    </location>
</feature>
<keyword evidence="5" id="KW-1185">Reference proteome</keyword>
<keyword evidence="1" id="KW-0812">Transmembrane</keyword>
<dbReference type="Pfam" id="PF00990">
    <property type="entry name" value="GGDEF"/>
    <property type="match status" value="1"/>
</dbReference>
<dbReference type="SMART" id="SM00052">
    <property type="entry name" value="EAL"/>
    <property type="match status" value="1"/>
</dbReference>
<feature type="domain" description="EAL" evidence="2">
    <location>
        <begin position="427"/>
        <end position="680"/>
    </location>
</feature>
<accession>A0A1T3NWJ3</accession>
<dbReference type="CDD" id="cd01948">
    <property type="entry name" value="EAL"/>
    <property type="match status" value="1"/>
</dbReference>
<dbReference type="PROSITE" id="PS50887">
    <property type="entry name" value="GGDEF"/>
    <property type="match status" value="1"/>
</dbReference>
<feature type="transmembrane region" description="Helical" evidence="1">
    <location>
        <begin position="83"/>
        <end position="105"/>
    </location>
</feature>
<feature type="transmembrane region" description="Helical" evidence="1">
    <location>
        <begin position="125"/>
        <end position="144"/>
    </location>
</feature>
<dbReference type="InterPro" id="IPR029787">
    <property type="entry name" value="Nucleotide_cyclase"/>
</dbReference>
<dbReference type="InterPro" id="IPR052155">
    <property type="entry name" value="Biofilm_reg_signaling"/>
</dbReference>
<dbReference type="CDD" id="cd01949">
    <property type="entry name" value="GGDEF"/>
    <property type="match status" value="1"/>
</dbReference>
<feature type="domain" description="GGDEF" evidence="3">
    <location>
        <begin position="279"/>
        <end position="418"/>
    </location>
</feature>
<dbReference type="InterPro" id="IPR001633">
    <property type="entry name" value="EAL_dom"/>
</dbReference>
<evidence type="ECO:0000259" key="2">
    <source>
        <dbReference type="PROSITE" id="PS50883"/>
    </source>
</evidence>
<protein>
    <recommendedName>
        <fullName evidence="6">GGDEF-domain containing protein</fullName>
    </recommendedName>
</protein>
<feature type="transmembrane region" description="Helical" evidence="1">
    <location>
        <begin position="12"/>
        <end position="34"/>
    </location>
</feature>
<dbReference type="SUPFAM" id="SSF141868">
    <property type="entry name" value="EAL domain-like"/>
    <property type="match status" value="1"/>
</dbReference>
<organism evidence="4 5">
    <name type="scientific">Embleya scabrispora</name>
    <dbReference type="NCBI Taxonomy" id="159449"/>
    <lineage>
        <taxon>Bacteria</taxon>
        <taxon>Bacillati</taxon>
        <taxon>Actinomycetota</taxon>
        <taxon>Actinomycetes</taxon>
        <taxon>Kitasatosporales</taxon>
        <taxon>Streptomycetaceae</taxon>
        <taxon>Embleya</taxon>
    </lineage>
</organism>
<dbReference type="Pfam" id="PF00563">
    <property type="entry name" value="EAL"/>
    <property type="match status" value="1"/>
</dbReference>
<dbReference type="eggNOG" id="COG5001">
    <property type="taxonomic scope" value="Bacteria"/>
</dbReference>
<gene>
    <name evidence="4" type="ORF">B4N89_08725</name>
</gene>
<evidence type="ECO:0000313" key="4">
    <source>
        <dbReference type="EMBL" id="OPC81020.1"/>
    </source>
</evidence>
<dbReference type="PANTHER" id="PTHR44757:SF2">
    <property type="entry name" value="BIOFILM ARCHITECTURE MAINTENANCE PROTEIN MBAA"/>
    <property type="match status" value="1"/>
</dbReference>
<dbReference type="RefSeq" id="WP_078975327.1">
    <property type="nucleotide sequence ID" value="NZ_MWQN01000001.1"/>
</dbReference>
<dbReference type="FunFam" id="3.20.20.450:FF:000001">
    <property type="entry name" value="Cyclic di-GMP phosphodiesterase yahA"/>
    <property type="match status" value="1"/>
</dbReference>
<dbReference type="SUPFAM" id="SSF55073">
    <property type="entry name" value="Nucleotide cyclase"/>
    <property type="match status" value="1"/>
</dbReference>
<dbReference type="PANTHER" id="PTHR44757">
    <property type="entry name" value="DIGUANYLATE CYCLASE DGCP"/>
    <property type="match status" value="1"/>
</dbReference>
<dbReference type="EMBL" id="MWQN01000001">
    <property type="protein sequence ID" value="OPC81020.1"/>
    <property type="molecule type" value="Genomic_DNA"/>
</dbReference>
<dbReference type="InterPro" id="IPR000160">
    <property type="entry name" value="GGDEF_dom"/>
</dbReference>
<keyword evidence="1" id="KW-1133">Transmembrane helix</keyword>
<dbReference type="NCBIfam" id="TIGR00254">
    <property type="entry name" value="GGDEF"/>
    <property type="match status" value="1"/>
</dbReference>
<dbReference type="PROSITE" id="PS50883">
    <property type="entry name" value="EAL"/>
    <property type="match status" value="1"/>
</dbReference>
<sequence>MGRIGRTDLSRLARPRAFFIHTGIVALAGVLALVVPPTTNLIDGRSPVPATPGVWIMLALVSIDGVYTAMTRRGLYIPGAMPSIAITFGLLLVHGWQVAALWQTVPVLVSGLLRGDSWWRIGYTVGHYVLGFLAADAVLGVFGMDPGPDSARALHVVDFPVVALAGLAMSAVSQTSGWLTRANWRGVSVLSLARMEIRARAVSHGALIGLSPLIAVICAEQPWLLPLFVVPLHTLYRSTMVRFDREQESRHDALTGLPNRRLLLERGEEALGRVGGRGGRVALLLLDLHRFHEVNDTLGHVAGDRLLQQVGARLATLVRPGDTVARLGGDEFALLLPGLDMGTDRLTAQEVVLGLAHRIVDRLGEPFDLDELTLDVEASVGVAIFPDHASDVLGLLQFADVAMYLAKRSRSGVELYDDTRDVNTRDKLLLLGDLRRALDNHEVELHYQPKIRLADGRVDGCEALVRWRHPTRGQVSPEEFVLLAEQTGLMPRLTRYVVDVALDQVARWHVEGIDVTVAVNISARDIHVPSFADSVAAGLREHDVAAGALQLEITERVLLEEPQRAAESLDALRRLGVRLSLDDFGTGYSSLVHLRHIPVSEIKIDRSFVARLTMNEEDAAIVCSIVQLAHSLGLRVVAEGVEDEATYQRLRELGCDAAQGWLMSKALPRDEATAWLLRHGAGAHATPAAPTEIHHHRRADVS</sequence>
<dbReference type="InterPro" id="IPR035919">
    <property type="entry name" value="EAL_sf"/>
</dbReference>
<reference evidence="4 5" key="1">
    <citation type="submission" date="2017-03" db="EMBL/GenBank/DDBJ databases">
        <title>Draft genome sequence of Streptomyces scabrisporus NF3, endophyte isolated from Amphipterygium adstringens.</title>
        <authorList>
            <person name="Vazquez M."/>
            <person name="Ceapa C.D."/>
            <person name="Rodriguez Luna D."/>
            <person name="Sanchez Esquivel S."/>
        </authorList>
    </citation>
    <scope>NUCLEOTIDE SEQUENCE [LARGE SCALE GENOMIC DNA]</scope>
    <source>
        <strain evidence="4 5">NF3</strain>
    </source>
</reference>
<dbReference type="SMART" id="SM00267">
    <property type="entry name" value="GGDEF"/>
    <property type="match status" value="1"/>
</dbReference>
<dbReference type="Proteomes" id="UP000190037">
    <property type="component" value="Unassembled WGS sequence"/>
</dbReference>
<comment type="caution">
    <text evidence="4">The sequence shown here is derived from an EMBL/GenBank/DDBJ whole genome shotgun (WGS) entry which is preliminary data.</text>
</comment>
<evidence type="ECO:0000313" key="5">
    <source>
        <dbReference type="Proteomes" id="UP000190037"/>
    </source>
</evidence>
<proteinExistence type="predicted"/>
<evidence type="ECO:0008006" key="6">
    <source>
        <dbReference type="Google" id="ProtNLM"/>
    </source>
</evidence>
<dbReference type="STRING" id="159449.B4N89_08725"/>
<dbReference type="InterPro" id="IPR043128">
    <property type="entry name" value="Rev_trsase/Diguanyl_cyclase"/>
</dbReference>